<comment type="cofactor">
    <cofactor evidence="2 8">
        <name>NAD(+)</name>
        <dbReference type="ChEBI" id="CHEBI:57540"/>
    </cofactor>
</comment>
<name>A0A133S152_STRMT</name>
<evidence type="ECO:0000256" key="3">
    <source>
        <dbReference type="ARBA" id="ARBA00007637"/>
    </source>
</evidence>
<dbReference type="GO" id="GO:0005829">
    <property type="term" value="C:cytosol"/>
    <property type="evidence" value="ECO:0007669"/>
    <property type="project" value="TreeGrafter"/>
</dbReference>
<dbReference type="PATRIC" id="fig|28037.231.peg.463"/>
<evidence type="ECO:0000313" key="10">
    <source>
        <dbReference type="EMBL" id="KXA61951.1"/>
    </source>
</evidence>
<protein>
    <recommendedName>
        <fullName evidence="5 8">UDP-glucose 4-epimerase</fullName>
        <ecNumber evidence="4 8">5.1.3.2</ecNumber>
    </recommendedName>
</protein>
<accession>A0A133S152</accession>
<dbReference type="AlphaFoldDB" id="A0A133S152"/>
<proteinExistence type="inferred from homology"/>
<keyword evidence="6 8" id="KW-0520">NAD</keyword>
<dbReference type="PANTHER" id="PTHR43725">
    <property type="entry name" value="UDP-GLUCOSE 4-EPIMERASE"/>
    <property type="match status" value="1"/>
</dbReference>
<comment type="catalytic activity">
    <reaction evidence="1 8">
        <text>UDP-alpha-D-glucose = UDP-alpha-D-galactose</text>
        <dbReference type="Rhea" id="RHEA:22168"/>
        <dbReference type="ChEBI" id="CHEBI:58885"/>
        <dbReference type="ChEBI" id="CHEBI:66914"/>
        <dbReference type="EC" id="5.1.3.2"/>
    </reaction>
</comment>
<dbReference type="SUPFAM" id="SSF51735">
    <property type="entry name" value="NAD(P)-binding Rossmann-fold domains"/>
    <property type="match status" value="1"/>
</dbReference>
<sequence length="359" mass="39883">MTFPIKNGKIRKKSENRGKKMQEKILVTGGAGFIGTHTVIELIQAGHQVVVVDNLVNSNRKSLEVVERITGVEITFYEADIRDTDTLRDIFKQEEPTGVIHFAGLKAVGESTRIPLAYYDNNIAGTVSLLKAMEENNCKNIIFSSSATVYGDPHTVPILEDFPLSVTNPYGRTKLMLEEILTDIYKADSEWNVVLLRYFNPIGAHESGDLGENPNGIPNNLLPYVTQVAVGKLEQVQVFGDDYDTEDGTGVRDYIHVVDLAKGHVAALKKIQKDSGLNVYNLGTGKGYSVLEIIQNMEKAVGRPIPYRIVERRPGDIAACYSDPAKAKAELGWEAELDITQMCEDAWRWQSKHPNGFED</sequence>
<keyword evidence="7 8" id="KW-0413">Isomerase</keyword>
<comment type="subunit">
    <text evidence="8">Homodimer.</text>
</comment>
<dbReference type="PRINTS" id="PR01713">
    <property type="entry name" value="NUCEPIMERASE"/>
</dbReference>
<evidence type="ECO:0000256" key="4">
    <source>
        <dbReference type="ARBA" id="ARBA00013189"/>
    </source>
</evidence>
<evidence type="ECO:0000313" key="11">
    <source>
        <dbReference type="Proteomes" id="UP000070065"/>
    </source>
</evidence>
<dbReference type="PANTHER" id="PTHR43725:SF47">
    <property type="entry name" value="UDP-GLUCOSE 4-EPIMERASE"/>
    <property type="match status" value="1"/>
</dbReference>
<evidence type="ECO:0000256" key="1">
    <source>
        <dbReference type="ARBA" id="ARBA00000083"/>
    </source>
</evidence>
<dbReference type="GO" id="GO:0003978">
    <property type="term" value="F:UDP-glucose 4-epimerase activity"/>
    <property type="evidence" value="ECO:0007669"/>
    <property type="project" value="UniProtKB-UniRule"/>
</dbReference>
<dbReference type="UniPathway" id="UPA00214"/>
<dbReference type="Pfam" id="PF16363">
    <property type="entry name" value="GDP_Man_Dehyd"/>
    <property type="match status" value="1"/>
</dbReference>
<evidence type="ECO:0000256" key="7">
    <source>
        <dbReference type="ARBA" id="ARBA00023235"/>
    </source>
</evidence>
<evidence type="ECO:0000259" key="9">
    <source>
        <dbReference type="Pfam" id="PF16363"/>
    </source>
</evidence>
<dbReference type="Gene3D" id="3.90.25.10">
    <property type="entry name" value="UDP-galactose 4-epimerase, domain 1"/>
    <property type="match status" value="1"/>
</dbReference>
<dbReference type="EMBL" id="LRQR01000029">
    <property type="protein sequence ID" value="KXA61951.1"/>
    <property type="molecule type" value="Genomic_DNA"/>
</dbReference>
<reference evidence="10 11" key="1">
    <citation type="submission" date="2016-01" db="EMBL/GenBank/DDBJ databases">
        <authorList>
            <person name="Oliw E.H."/>
        </authorList>
    </citation>
    <scope>NUCLEOTIDE SEQUENCE [LARGE SCALE GENOMIC DNA]</scope>
    <source>
        <strain evidence="10 11">CMW7705B</strain>
    </source>
</reference>
<dbReference type="InterPro" id="IPR005886">
    <property type="entry name" value="UDP_G4E"/>
</dbReference>
<dbReference type="Gene3D" id="3.40.50.720">
    <property type="entry name" value="NAD(P)-binding Rossmann-like Domain"/>
    <property type="match status" value="1"/>
</dbReference>
<dbReference type="FunFam" id="3.40.50.720:FF:000420">
    <property type="entry name" value="UDP-glucose 4-epimerase"/>
    <property type="match status" value="1"/>
</dbReference>
<organism evidence="10 11">
    <name type="scientific">Streptococcus mitis</name>
    <dbReference type="NCBI Taxonomy" id="28037"/>
    <lineage>
        <taxon>Bacteria</taxon>
        <taxon>Bacillati</taxon>
        <taxon>Bacillota</taxon>
        <taxon>Bacilli</taxon>
        <taxon>Lactobacillales</taxon>
        <taxon>Streptococcaceae</taxon>
        <taxon>Streptococcus</taxon>
        <taxon>Streptococcus mitis group</taxon>
    </lineage>
</organism>
<comment type="caution">
    <text evidence="10">The sequence shown here is derived from an EMBL/GenBank/DDBJ whole genome shotgun (WGS) entry which is preliminary data.</text>
</comment>
<dbReference type="GO" id="GO:0006012">
    <property type="term" value="P:galactose metabolic process"/>
    <property type="evidence" value="ECO:0007669"/>
    <property type="project" value="UniProtKB-UniPathway"/>
</dbReference>
<dbReference type="EC" id="5.1.3.2" evidence="4 8"/>
<dbReference type="NCBIfam" id="TIGR01179">
    <property type="entry name" value="galE"/>
    <property type="match status" value="1"/>
</dbReference>
<comment type="similarity">
    <text evidence="3 8">Belongs to the NAD(P)-dependent epimerase/dehydratase family.</text>
</comment>
<comment type="pathway">
    <text evidence="8">Carbohydrate metabolism; galactose metabolism.</text>
</comment>
<dbReference type="InterPro" id="IPR036291">
    <property type="entry name" value="NAD(P)-bd_dom_sf"/>
</dbReference>
<dbReference type="CDD" id="cd05247">
    <property type="entry name" value="UDP_G4E_1_SDR_e"/>
    <property type="match status" value="1"/>
</dbReference>
<dbReference type="NCBIfam" id="NF007956">
    <property type="entry name" value="PRK10675.1"/>
    <property type="match status" value="1"/>
</dbReference>
<keyword evidence="8" id="KW-0119">Carbohydrate metabolism</keyword>
<feature type="domain" description="NAD(P)-binding" evidence="9">
    <location>
        <begin position="26"/>
        <end position="345"/>
    </location>
</feature>
<dbReference type="Proteomes" id="UP000070065">
    <property type="component" value="Unassembled WGS sequence"/>
</dbReference>
<evidence type="ECO:0000256" key="6">
    <source>
        <dbReference type="ARBA" id="ARBA00023027"/>
    </source>
</evidence>
<evidence type="ECO:0000256" key="2">
    <source>
        <dbReference type="ARBA" id="ARBA00001911"/>
    </source>
</evidence>
<dbReference type="InterPro" id="IPR016040">
    <property type="entry name" value="NAD(P)-bd_dom"/>
</dbReference>
<evidence type="ECO:0000256" key="5">
    <source>
        <dbReference type="ARBA" id="ARBA00018569"/>
    </source>
</evidence>
<gene>
    <name evidence="10" type="ORF">HMPREF3228_00463</name>
</gene>
<evidence type="ECO:0000256" key="8">
    <source>
        <dbReference type="RuleBase" id="RU366046"/>
    </source>
</evidence>